<keyword evidence="9" id="KW-0963">Cytoplasm</keyword>
<keyword evidence="2 9" id="KW-0678">Repressor</keyword>
<dbReference type="Gene3D" id="3.30.1490.190">
    <property type="match status" value="1"/>
</dbReference>
<evidence type="ECO:0000256" key="3">
    <source>
        <dbReference type="ARBA" id="ARBA00022833"/>
    </source>
</evidence>
<dbReference type="GO" id="GO:1900376">
    <property type="term" value="P:regulation of secondary metabolite biosynthetic process"/>
    <property type="evidence" value="ECO:0007669"/>
    <property type="project" value="TreeGrafter"/>
</dbReference>
<feature type="binding site" evidence="7">
    <location>
        <position position="84"/>
    </location>
    <ligand>
        <name>Zn(2+)</name>
        <dbReference type="ChEBI" id="CHEBI:29105"/>
    </ligand>
</feature>
<dbReference type="PANTHER" id="PTHR33202">
    <property type="entry name" value="ZINC UPTAKE REGULATION PROTEIN"/>
    <property type="match status" value="1"/>
</dbReference>
<dbReference type="CDD" id="cd07153">
    <property type="entry name" value="Fur_like"/>
    <property type="match status" value="1"/>
</dbReference>
<evidence type="ECO:0000256" key="8">
    <source>
        <dbReference type="PIRSR" id="PIRSR602481-2"/>
    </source>
</evidence>
<dbReference type="SUPFAM" id="SSF46785">
    <property type="entry name" value="Winged helix' DNA-binding domain"/>
    <property type="match status" value="1"/>
</dbReference>
<comment type="caution">
    <text evidence="10">The sequence shown here is derived from an EMBL/GenBank/DDBJ whole genome shotgun (WGS) entry which is preliminary data.</text>
</comment>
<evidence type="ECO:0000256" key="2">
    <source>
        <dbReference type="ARBA" id="ARBA00022491"/>
    </source>
</evidence>
<feature type="binding site" evidence="8">
    <location>
        <position position="75"/>
    </location>
    <ligand>
        <name>Fe cation</name>
        <dbReference type="ChEBI" id="CHEBI:24875"/>
    </ligand>
</feature>
<dbReference type="GO" id="GO:0005737">
    <property type="term" value="C:cytoplasm"/>
    <property type="evidence" value="ECO:0007669"/>
    <property type="project" value="UniProtKB-SubCell"/>
</dbReference>
<comment type="similarity">
    <text evidence="1 9">Belongs to the Fur family.</text>
</comment>
<dbReference type="eggNOG" id="COG0735">
    <property type="taxonomic scope" value="Bacteria"/>
</dbReference>
<organism evidence="10 11">
    <name type="scientific">Methyloversatilis universalis (strain ATCC BAA-1314 / DSM 25237 / JCM 13912 / CCUG 52030 / FAM5)</name>
    <dbReference type="NCBI Taxonomy" id="1000565"/>
    <lineage>
        <taxon>Bacteria</taxon>
        <taxon>Pseudomonadati</taxon>
        <taxon>Pseudomonadota</taxon>
        <taxon>Betaproteobacteria</taxon>
        <taxon>Nitrosomonadales</taxon>
        <taxon>Sterolibacteriaceae</taxon>
        <taxon>Methyloversatilis</taxon>
    </lineage>
</organism>
<dbReference type="Pfam" id="PF01475">
    <property type="entry name" value="FUR"/>
    <property type="match status" value="1"/>
</dbReference>
<protein>
    <recommendedName>
        <fullName evidence="9">Ferric uptake regulation protein</fullName>
    </recommendedName>
</protein>
<sequence>MERNTRQRVAILGAIEAAGRPLSPTELHGMARSEAPALGLATVYRTIKSLLQEHRIREVSLPGEPARYEVAHLGHHHHFKCTLCDRVFDIAECTTDWNALAPAGFTVEAHDVTLFGRCSDCLHDSSAASPTHSPLHEH</sequence>
<dbReference type="InterPro" id="IPR043135">
    <property type="entry name" value="Fur_C"/>
</dbReference>
<dbReference type="OrthoDB" id="8659436at2"/>
<dbReference type="InterPro" id="IPR036390">
    <property type="entry name" value="WH_DNA-bd_sf"/>
</dbReference>
<dbReference type="GO" id="GO:0008270">
    <property type="term" value="F:zinc ion binding"/>
    <property type="evidence" value="ECO:0007669"/>
    <property type="project" value="TreeGrafter"/>
</dbReference>
<keyword evidence="5 9" id="KW-0238">DNA-binding</keyword>
<proteinExistence type="inferred from homology"/>
<feature type="binding site" evidence="7">
    <location>
        <position position="121"/>
    </location>
    <ligand>
        <name>Zn(2+)</name>
        <dbReference type="ChEBI" id="CHEBI:29105"/>
    </ligand>
</feature>
<dbReference type="RefSeq" id="WP_008061070.1">
    <property type="nucleotide sequence ID" value="NZ_AFHG01000045.1"/>
</dbReference>
<feature type="binding site" evidence="7">
    <location>
        <position position="118"/>
    </location>
    <ligand>
        <name>Zn(2+)</name>
        <dbReference type="ChEBI" id="CHEBI:29105"/>
    </ligand>
</feature>
<dbReference type="STRING" id="1000565.METUNv1_01886"/>
<reference evidence="10 11" key="1">
    <citation type="journal article" date="2011" name="J. Bacteriol.">
        <title>Genome sequence of Methyloversatilis universalis FAM5T, a methylotrophic representative of the order Rhodocyclales.</title>
        <authorList>
            <person name="Kittichotirat W."/>
            <person name="Good N.M."/>
            <person name="Hall R."/>
            <person name="Bringel F."/>
            <person name="Lajus A."/>
            <person name="Medigue C."/>
            <person name="Smalley N.E."/>
            <person name="Beck D."/>
            <person name="Bumgarner R."/>
            <person name="Vuilleumier S."/>
            <person name="Kalyuzhnaya M.G."/>
        </authorList>
    </citation>
    <scope>NUCLEOTIDE SEQUENCE [LARGE SCALE GENOMIC DNA]</scope>
    <source>
        <strain evidence="11">ATCC BAA-1314 / JCM 13912 / FAM5</strain>
    </source>
</reference>
<name>F5RC88_METUF</name>
<dbReference type="Gene3D" id="1.10.10.10">
    <property type="entry name" value="Winged helix-like DNA-binding domain superfamily/Winged helix DNA-binding domain"/>
    <property type="match status" value="1"/>
</dbReference>
<dbReference type="AlphaFoldDB" id="F5RC88"/>
<evidence type="ECO:0000256" key="6">
    <source>
        <dbReference type="ARBA" id="ARBA00023163"/>
    </source>
</evidence>
<dbReference type="InterPro" id="IPR036388">
    <property type="entry name" value="WH-like_DNA-bd_sf"/>
</dbReference>
<dbReference type="GO" id="GO:0045892">
    <property type="term" value="P:negative regulation of DNA-templated transcription"/>
    <property type="evidence" value="ECO:0007669"/>
    <property type="project" value="TreeGrafter"/>
</dbReference>
<evidence type="ECO:0000256" key="9">
    <source>
        <dbReference type="RuleBase" id="RU364037"/>
    </source>
</evidence>
<evidence type="ECO:0000256" key="1">
    <source>
        <dbReference type="ARBA" id="ARBA00007957"/>
    </source>
</evidence>
<accession>F5RC88</accession>
<comment type="subunit">
    <text evidence="9">Homodimer.</text>
</comment>
<keyword evidence="8 9" id="KW-0408">Iron</keyword>
<dbReference type="GO" id="GO:0003700">
    <property type="term" value="F:DNA-binding transcription factor activity"/>
    <property type="evidence" value="ECO:0007669"/>
    <property type="project" value="UniProtKB-UniRule"/>
</dbReference>
<dbReference type="EMBL" id="AFHG01000045">
    <property type="protein sequence ID" value="EGK71861.1"/>
    <property type="molecule type" value="Genomic_DNA"/>
</dbReference>
<dbReference type="Proteomes" id="UP000005019">
    <property type="component" value="Unassembled WGS sequence"/>
</dbReference>
<keyword evidence="6 9" id="KW-0804">Transcription</keyword>
<evidence type="ECO:0000313" key="11">
    <source>
        <dbReference type="Proteomes" id="UP000005019"/>
    </source>
</evidence>
<feature type="binding site" evidence="7">
    <location>
        <position position="81"/>
    </location>
    <ligand>
        <name>Zn(2+)</name>
        <dbReference type="ChEBI" id="CHEBI:29105"/>
    </ligand>
</feature>
<keyword evidence="4 9" id="KW-0805">Transcription regulation</keyword>
<evidence type="ECO:0000313" key="10">
    <source>
        <dbReference type="EMBL" id="EGK71861.1"/>
    </source>
</evidence>
<comment type="subcellular location">
    <subcellularLocation>
        <location evidence="9">Cytoplasm</location>
    </subcellularLocation>
</comment>
<keyword evidence="3 7" id="KW-0862">Zinc</keyword>
<evidence type="ECO:0000256" key="5">
    <source>
        <dbReference type="ARBA" id="ARBA00023125"/>
    </source>
</evidence>
<evidence type="ECO:0000256" key="7">
    <source>
        <dbReference type="PIRSR" id="PIRSR602481-1"/>
    </source>
</evidence>
<feature type="binding site" evidence="8">
    <location>
        <position position="110"/>
    </location>
    <ligand>
        <name>Fe cation</name>
        <dbReference type="ChEBI" id="CHEBI:24875"/>
    </ligand>
</feature>
<keyword evidence="11" id="KW-1185">Reference proteome</keyword>
<dbReference type="GO" id="GO:0000976">
    <property type="term" value="F:transcription cis-regulatory region binding"/>
    <property type="evidence" value="ECO:0007669"/>
    <property type="project" value="TreeGrafter"/>
</dbReference>
<evidence type="ECO:0000256" key="4">
    <source>
        <dbReference type="ARBA" id="ARBA00023015"/>
    </source>
</evidence>
<comment type="cofactor">
    <cofactor evidence="7">
        <name>Zn(2+)</name>
        <dbReference type="ChEBI" id="CHEBI:29105"/>
    </cofactor>
    <text evidence="7">Binds 1 zinc ion per subunit.</text>
</comment>
<gene>
    <name evidence="9" type="primary">fur</name>
    <name evidence="10" type="ORF">METUNv1_01886</name>
</gene>
<dbReference type="InterPro" id="IPR002481">
    <property type="entry name" value="FUR"/>
</dbReference>
<comment type="cofactor">
    <cofactor evidence="8">
        <name>Mn(2+)</name>
        <dbReference type="ChEBI" id="CHEBI:29035"/>
    </cofactor>
    <cofactor evidence="8">
        <name>Fe(2+)</name>
        <dbReference type="ChEBI" id="CHEBI:29033"/>
    </cofactor>
    <text evidence="8">Binds 1 Mn(2+) or Fe(2+) ion per subunit.</text>
</comment>
<dbReference type="PANTHER" id="PTHR33202:SF22">
    <property type="entry name" value="HYDROGEN PEROXIDE SENSITIVE REPRESSOR"/>
    <property type="match status" value="1"/>
</dbReference>
<keyword evidence="7 9" id="KW-0479">Metal-binding</keyword>